<name>A0ACD6A0I8_AVESA</name>
<reference evidence="1" key="1">
    <citation type="submission" date="2021-05" db="EMBL/GenBank/DDBJ databases">
        <authorList>
            <person name="Scholz U."/>
            <person name="Mascher M."/>
            <person name="Fiebig A."/>
        </authorList>
    </citation>
    <scope>NUCLEOTIDE SEQUENCE [LARGE SCALE GENOMIC DNA]</scope>
</reference>
<evidence type="ECO:0000313" key="1">
    <source>
        <dbReference type="EnsemblPlants" id="AVESA.00010b.r2.7CG0679750.1.CDS.1"/>
    </source>
</evidence>
<reference evidence="1" key="2">
    <citation type="submission" date="2025-09" db="UniProtKB">
        <authorList>
            <consortium name="EnsemblPlants"/>
        </authorList>
    </citation>
    <scope>IDENTIFICATION</scope>
</reference>
<dbReference type="Proteomes" id="UP001732700">
    <property type="component" value="Chromosome 7C"/>
</dbReference>
<evidence type="ECO:0000313" key="2">
    <source>
        <dbReference type="Proteomes" id="UP001732700"/>
    </source>
</evidence>
<accession>A0ACD6A0I8</accession>
<keyword evidence="2" id="KW-1185">Reference proteome</keyword>
<protein>
    <submittedName>
        <fullName evidence="1">Uncharacterized protein</fullName>
    </submittedName>
</protein>
<proteinExistence type="predicted"/>
<dbReference type="EnsemblPlants" id="AVESA.00010b.r2.7CG0679750.1">
    <property type="protein sequence ID" value="AVESA.00010b.r2.7CG0679750.1.CDS.1"/>
    <property type="gene ID" value="AVESA.00010b.r2.7CG0679750"/>
</dbReference>
<sequence>MALLANELKGKADVYYDDEICQQCTRLLLKEAGLPNGLLPLKDITECGYVEETGFVWLKQKKRIDHVFQSLGRVVSYSTEITAFAEKGRIKKVKGIKTRELMVWLPVEEISLDEPASGKLICKSIAGFSKIFPTSAFQIPEKESQKMNCARPKPVVLMERAPRVVKNN</sequence>
<organism evidence="1 2">
    <name type="scientific">Avena sativa</name>
    <name type="common">Oat</name>
    <dbReference type="NCBI Taxonomy" id="4498"/>
    <lineage>
        <taxon>Eukaryota</taxon>
        <taxon>Viridiplantae</taxon>
        <taxon>Streptophyta</taxon>
        <taxon>Embryophyta</taxon>
        <taxon>Tracheophyta</taxon>
        <taxon>Spermatophyta</taxon>
        <taxon>Magnoliopsida</taxon>
        <taxon>Liliopsida</taxon>
        <taxon>Poales</taxon>
        <taxon>Poaceae</taxon>
        <taxon>BOP clade</taxon>
        <taxon>Pooideae</taxon>
        <taxon>Poodae</taxon>
        <taxon>Poeae</taxon>
        <taxon>Poeae Chloroplast Group 1 (Aveneae type)</taxon>
        <taxon>Aveninae</taxon>
        <taxon>Avena</taxon>
    </lineage>
</organism>